<dbReference type="EMBL" id="JAGGNH010000006">
    <property type="protein sequence ID" value="KAJ0970239.1"/>
    <property type="molecule type" value="Genomic_DNA"/>
</dbReference>
<evidence type="ECO:0000313" key="2">
    <source>
        <dbReference type="Proteomes" id="UP001085076"/>
    </source>
</evidence>
<dbReference type="AlphaFoldDB" id="A0A9D5CC67"/>
<evidence type="ECO:0000313" key="1">
    <source>
        <dbReference type="EMBL" id="KAJ0970239.1"/>
    </source>
</evidence>
<protein>
    <submittedName>
        <fullName evidence="1">Uncharacterized protein</fullName>
    </submittedName>
</protein>
<accession>A0A9D5CC67</accession>
<comment type="caution">
    <text evidence="1">The sequence shown here is derived from an EMBL/GenBank/DDBJ whole genome shotgun (WGS) entry which is preliminary data.</text>
</comment>
<reference evidence="1" key="1">
    <citation type="submission" date="2021-03" db="EMBL/GenBank/DDBJ databases">
        <authorList>
            <person name="Li Z."/>
            <person name="Yang C."/>
        </authorList>
    </citation>
    <scope>NUCLEOTIDE SEQUENCE</scope>
    <source>
        <strain evidence="1">Dzin_1.0</strain>
        <tissue evidence="1">Leaf</tissue>
    </source>
</reference>
<name>A0A9D5CC67_9LILI</name>
<reference evidence="1" key="2">
    <citation type="journal article" date="2022" name="Hortic Res">
        <title>The genome of Dioscorea zingiberensis sheds light on the biosynthesis, origin and evolution of the medicinally important diosgenin saponins.</title>
        <authorList>
            <person name="Li Y."/>
            <person name="Tan C."/>
            <person name="Li Z."/>
            <person name="Guo J."/>
            <person name="Li S."/>
            <person name="Chen X."/>
            <person name="Wang C."/>
            <person name="Dai X."/>
            <person name="Yang H."/>
            <person name="Song W."/>
            <person name="Hou L."/>
            <person name="Xu J."/>
            <person name="Tong Z."/>
            <person name="Xu A."/>
            <person name="Yuan X."/>
            <person name="Wang W."/>
            <person name="Yang Q."/>
            <person name="Chen L."/>
            <person name="Sun Z."/>
            <person name="Wang K."/>
            <person name="Pan B."/>
            <person name="Chen J."/>
            <person name="Bao Y."/>
            <person name="Liu F."/>
            <person name="Qi X."/>
            <person name="Gang D.R."/>
            <person name="Wen J."/>
            <person name="Li J."/>
        </authorList>
    </citation>
    <scope>NUCLEOTIDE SEQUENCE</scope>
    <source>
        <strain evidence="1">Dzin_1.0</strain>
    </source>
</reference>
<organism evidence="1 2">
    <name type="scientific">Dioscorea zingiberensis</name>
    <dbReference type="NCBI Taxonomy" id="325984"/>
    <lineage>
        <taxon>Eukaryota</taxon>
        <taxon>Viridiplantae</taxon>
        <taxon>Streptophyta</taxon>
        <taxon>Embryophyta</taxon>
        <taxon>Tracheophyta</taxon>
        <taxon>Spermatophyta</taxon>
        <taxon>Magnoliopsida</taxon>
        <taxon>Liliopsida</taxon>
        <taxon>Dioscoreales</taxon>
        <taxon>Dioscoreaceae</taxon>
        <taxon>Dioscorea</taxon>
    </lineage>
</organism>
<gene>
    <name evidence="1" type="ORF">J5N97_023116</name>
</gene>
<keyword evidence="2" id="KW-1185">Reference proteome</keyword>
<dbReference type="Proteomes" id="UP001085076">
    <property type="component" value="Miscellaneous, Linkage group lg06"/>
</dbReference>
<dbReference type="OrthoDB" id="10265785at2759"/>
<sequence length="98" mass="11366">MDPRRKVSTWDIREWARNELGAKPRILWQDGSSAAAATVSRSGEVWASWFSGESDHLRTRFNLYRIEQELGTEIKQIPPWARPGYLLQMIPYGDSIME</sequence>
<proteinExistence type="predicted"/>